<evidence type="ECO:0000256" key="11">
    <source>
        <dbReference type="ARBA" id="ARBA00023273"/>
    </source>
</evidence>
<dbReference type="Gene3D" id="3.40.50.300">
    <property type="entry name" value="P-loop containing nucleotide triphosphate hydrolases"/>
    <property type="match status" value="3"/>
</dbReference>
<dbReference type="PROSITE" id="PS00675">
    <property type="entry name" value="SIGMA54_INTERACT_1"/>
    <property type="match status" value="1"/>
</dbReference>
<evidence type="ECO:0000313" key="15">
    <source>
        <dbReference type="EMBL" id="KAA6373516.1"/>
    </source>
</evidence>
<evidence type="ECO:0000256" key="1">
    <source>
        <dbReference type="ARBA" id="ARBA00004430"/>
    </source>
</evidence>
<dbReference type="OrthoDB" id="5593012at2759"/>
<keyword evidence="2" id="KW-0963">Cytoplasm</keyword>
<comment type="subcellular location">
    <subcellularLocation>
        <location evidence="1">Cytoplasm</location>
        <location evidence="1">Cytoskeleton</location>
        <location evidence="1">Cilium axoneme</location>
    </subcellularLocation>
</comment>
<evidence type="ECO:0000259" key="14">
    <source>
        <dbReference type="Pfam" id="PF17852"/>
    </source>
</evidence>
<keyword evidence="6" id="KW-0243">Dynein</keyword>
<keyword evidence="8" id="KW-0969">Cilium</keyword>
<evidence type="ECO:0000256" key="4">
    <source>
        <dbReference type="ARBA" id="ARBA00022741"/>
    </source>
</evidence>
<accession>A0A5J4US68</accession>
<dbReference type="PANTHER" id="PTHR45703:SF36">
    <property type="entry name" value="DYNEIN HEAVY CHAIN, CYTOPLASMIC"/>
    <property type="match status" value="1"/>
</dbReference>
<keyword evidence="10" id="KW-0206">Cytoskeleton</keyword>
<evidence type="ECO:0000256" key="7">
    <source>
        <dbReference type="ARBA" id="ARBA00023054"/>
    </source>
</evidence>
<evidence type="ECO:0000256" key="2">
    <source>
        <dbReference type="ARBA" id="ARBA00022490"/>
    </source>
</evidence>
<evidence type="ECO:0000256" key="6">
    <source>
        <dbReference type="ARBA" id="ARBA00023017"/>
    </source>
</evidence>
<feature type="region of interest" description="Disordered" evidence="12">
    <location>
        <begin position="538"/>
        <end position="571"/>
    </location>
</feature>
<dbReference type="InterPro" id="IPR043157">
    <property type="entry name" value="Dynein_AAA1S"/>
</dbReference>
<dbReference type="FunFam" id="1.10.8.710:FF:000004">
    <property type="entry name" value="Dynein axonemal heavy chain 6"/>
    <property type="match status" value="1"/>
</dbReference>
<protein>
    <submittedName>
        <fullName evidence="15">Putative dynein heavy chain</fullName>
    </submittedName>
</protein>
<dbReference type="GO" id="GO:0005874">
    <property type="term" value="C:microtubule"/>
    <property type="evidence" value="ECO:0007669"/>
    <property type="project" value="UniProtKB-KW"/>
</dbReference>
<dbReference type="GO" id="GO:0007018">
    <property type="term" value="P:microtubule-based movement"/>
    <property type="evidence" value="ECO:0007669"/>
    <property type="project" value="InterPro"/>
</dbReference>
<dbReference type="Gene3D" id="1.10.472.130">
    <property type="match status" value="1"/>
</dbReference>
<evidence type="ECO:0000256" key="8">
    <source>
        <dbReference type="ARBA" id="ARBA00023069"/>
    </source>
</evidence>
<dbReference type="Gene3D" id="1.10.8.710">
    <property type="match status" value="1"/>
</dbReference>
<name>A0A5J4US68_9EUKA</name>
<dbReference type="EMBL" id="SNRW01012685">
    <property type="protein sequence ID" value="KAA6373516.1"/>
    <property type="molecule type" value="Genomic_DNA"/>
</dbReference>
<organism evidence="15 16">
    <name type="scientific">Streblomastix strix</name>
    <dbReference type="NCBI Taxonomy" id="222440"/>
    <lineage>
        <taxon>Eukaryota</taxon>
        <taxon>Metamonada</taxon>
        <taxon>Preaxostyla</taxon>
        <taxon>Oxymonadida</taxon>
        <taxon>Streblomastigidae</taxon>
        <taxon>Streblomastix</taxon>
    </lineage>
</organism>
<keyword evidence="11" id="KW-0966">Cell projection</keyword>
<evidence type="ECO:0000256" key="10">
    <source>
        <dbReference type="ARBA" id="ARBA00023212"/>
    </source>
</evidence>
<feature type="non-terminal residue" evidence="15">
    <location>
        <position position="763"/>
    </location>
</feature>
<dbReference type="Pfam" id="PF12774">
    <property type="entry name" value="AAA_6"/>
    <property type="match status" value="1"/>
</dbReference>
<dbReference type="InterPro" id="IPR027417">
    <property type="entry name" value="P-loop_NTPase"/>
</dbReference>
<proteinExistence type="predicted"/>
<feature type="non-terminal residue" evidence="15">
    <location>
        <position position="1"/>
    </location>
</feature>
<evidence type="ECO:0000256" key="12">
    <source>
        <dbReference type="SAM" id="MobiDB-lite"/>
    </source>
</evidence>
<keyword evidence="5" id="KW-0067">ATP-binding</keyword>
<dbReference type="GO" id="GO:0051959">
    <property type="term" value="F:dynein light intermediate chain binding"/>
    <property type="evidence" value="ECO:0007669"/>
    <property type="project" value="InterPro"/>
</dbReference>
<dbReference type="Proteomes" id="UP000324800">
    <property type="component" value="Unassembled WGS sequence"/>
</dbReference>
<dbReference type="GO" id="GO:0005930">
    <property type="term" value="C:axoneme"/>
    <property type="evidence" value="ECO:0007669"/>
    <property type="project" value="UniProtKB-SubCell"/>
</dbReference>
<feature type="domain" description="Dynein heavy chain hydrolytic ATP-binding dynein motor region" evidence="13">
    <location>
        <begin position="1"/>
        <end position="321"/>
    </location>
</feature>
<gene>
    <name evidence="15" type="ORF">EZS28_030957</name>
</gene>
<keyword evidence="9" id="KW-0505">Motor protein</keyword>
<keyword evidence="4" id="KW-0547">Nucleotide-binding</keyword>
<dbReference type="Pfam" id="PF17852">
    <property type="entry name" value="Dynein_AAA_lid"/>
    <property type="match status" value="1"/>
</dbReference>
<dbReference type="AlphaFoldDB" id="A0A5J4US68"/>
<dbReference type="Pfam" id="PF12775">
    <property type="entry name" value="AAA_7"/>
    <property type="match status" value="1"/>
</dbReference>
<dbReference type="PANTHER" id="PTHR45703">
    <property type="entry name" value="DYNEIN HEAVY CHAIN"/>
    <property type="match status" value="1"/>
</dbReference>
<evidence type="ECO:0000256" key="9">
    <source>
        <dbReference type="ARBA" id="ARBA00023175"/>
    </source>
</evidence>
<evidence type="ECO:0000259" key="13">
    <source>
        <dbReference type="Pfam" id="PF12774"/>
    </source>
</evidence>
<dbReference type="InterPro" id="IPR026983">
    <property type="entry name" value="DHC"/>
</dbReference>
<feature type="compositionally biased region" description="Polar residues" evidence="12">
    <location>
        <begin position="548"/>
        <end position="571"/>
    </location>
</feature>
<dbReference type="GO" id="GO:0030286">
    <property type="term" value="C:dynein complex"/>
    <property type="evidence" value="ECO:0007669"/>
    <property type="project" value="UniProtKB-KW"/>
</dbReference>
<keyword evidence="7" id="KW-0175">Coiled coil</keyword>
<reference evidence="15 16" key="1">
    <citation type="submission" date="2019-03" db="EMBL/GenBank/DDBJ databases">
        <title>Single cell metagenomics reveals metabolic interactions within the superorganism composed of flagellate Streblomastix strix and complex community of Bacteroidetes bacteria on its surface.</title>
        <authorList>
            <person name="Treitli S.C."/>
            <person name="Kolisko M."/>
            <person name="Husnik F."/>
            <person name="Keeling P."/>
            <person name="Hampl V."/>
        </authorList>
    </citation>
    <scope>NUCLEOTIDE SEQUENCE [LARGE SCALE GENOMIC DNA]</scope>
    <source>
        <strain evidence="15">ST1C</strain>
    </source>
</reference>
<dbReference type="InterPro" id="IPR025662">
    <property type="entry name" value="Sigma_54_int_dom_ATP-bd_1"/>
</dbReference>
<dbReference type="InterPro" id="IPR041466">
    <property type="entry name" value="Dynein_AAA5_ext"/>
</dbReference>
<keyword evidence="3" id="KW-0493">Microtubule</keyword>
<comment type="caution">
    <text evidence="15">The sequence shown here is derived from an EMBL/GenBank/DDBJ whole genome shotgun (WGS) entry which is preliminary data.</text>
</comment>
<evidence type="ECO:0000256" key="3">
    <source>
        <dbReference type="ARBA" id="ARBA00022701"/>
    </source>
</evidence>
<dbReference type="SUPFAM" id="SSF52540">
    <property type="entry name" value="P-loop containing nucleoside triphosphate hydrolases"/>
    <property type="match status" value="2"/>
</dbReference>
<dbReference type="FunFam" id="3.40.50.300:FF:000044">
    <property type="entry name" value="Dynein heavy chain 5, axonemal"/>
    <property type="match status" value="1"/>
</dbReference>
<evidence type="ECO:0000313" key="16">
    <source>
        <dbReference type="Proteomes" id="UP000324800"/>
    </source>
</evidence>
<dbReference type="GO" id="GO:0005524">
    <property type="term" value="F:ATP binding"/>
    <property type="evidence" value="ECO:0007669"/>
    <property type="project" value="UniProtKB-KW"/>
</dbReference>
<dbReference type="GO" id="GO:0045505">
    <property type="term" value="F:dynein intermediate chain binding"/>
    <property type="evidence" value="ECO:0007669"/>
    <property type="project" value="InterPro"/>
</dbReference>
<dbReference type="InterPro" id="IPR035699">
    <property type="entry name" value="AAA_6"/>
</dbReference>
<sequence>GCTPRLVITPLTDQCYITLTSALHLKLGGAPAGPAGTGKTETCKDLSKAVARQCVVFNCSDGLNVGTMAQMFSGMCQAGAWFCFDEFNRIDIEVLSVVAQQIREIQSAQQAGWTQFVFQGTEIPLNSNCAVFITMNPGYAGRTELPDNLKSLFRPVSMMIPDYALIAEIILFSEGFKQAKTLSQKMVQLYKLSSEQLSQQRHYDFGMRAVKSVLVMAGQLRRDNSNLSEDIVLIRAMRESNLPKFLAEDIPLFEAIVGDLFPDVRVPQNDYGELMQMLRQIYQEKQLQELPYQIHKTIELYDTLGVRHGVMLVGPTRGGKTVCREVLLETMTRLREEMESDNQAFQKVLKKEMNPKAISVDEMFGCFSELTQEWKEGLLSYFVSDVVRDDSLTKKWIIFDGPVDTLWVESLNTVLDDSKTLCLPNRKRIKLTPTVTLLFEVENLDEASPATVSRCGMVYIDPMGLPWKALVKSWILRLPDNIWPQRLAKYLNELFETTMPQLLEDLSKLKEDIPQPIQTKVTNVTRIMDSILNPDNYFNPVESDQQEQEQNQYGDGSVPSTSNKKGLGKQSNGPIDWESWIRNVYLFACVWGLGGALVESSRDPFDSSIKRVLESVYLPSSDSVYDVVLDCYNRAIIPWEIPDYQAKPNTPFFNILVPTIDTVRYAHLITLFIEIHQPVMITGETGVGKSVVISGMFNDAAEQEEKKRKAEEDELGIQMDNKKAADPALQGGVPLGTQKVIPVTISFSAQTSSNRTQTMIEQK</sequence>
<evidence type="ECO:0000256" key="5">
    <source>
        <dbReference type="ARBA" id="ARBA00022840"/>
    </source>
</evidence>
<feature type="domain" description="Dynein heavy chain AAA 5 extension" evidence="14">
    <location>
        <begin position="491"/>
        <end position="640"/>
    </location>
</feature>